<accession>A0A2W6MVS7</accession>
<dbReference type="Proteomes" id="UP000249746">
    <property type="component" value="Unassembled WGS sequence"/>
</dbReference>
<name>A0A2W6MVS7_9HELI</name>
<proteinExistence type="predicted"/>
<keyword evidence="2" id="KW-1185">Reference proteome</keyword>
<organism evidence="1 2">
    <name type="scientific">Helicobacter valdiviensis</name>
    <dbReference type="NCBI Taxonomy" id="1458358"/>
    <lineage>
        <taxon>Bacteria</taxon>
        <taxon>Pseudomonadati</taxon>
        <taxon>Campylobacterota</taxon>
        <taxon>Epsilonproteobacteria</taxon>
        <taxon>Campylobacterales</taxon>
        <taxon>Helicobacteraceae</taxon>
        <taxon>Helicobacter</taxon>
    </lineage>
</organism>
<dbReference type="AlphaFoldDB" id="A0A2W6MVS7"/>
<comment type="caution">
    <text evidence="1">The sequence shown here is derived from an EMBL/GenBank/DDBJ whole genome shotgun (WGS) entry which is preliminary data.</text>
</comment>
<reference evidence="1 2" key="1">
    <citation type="submission" date="2017-03" db="EMBL/GenBank/DDBJ databases">
        <title>Genomic and clinical evidence uncovers the enterohepatic species Helicobacter valdiviensis as a potential human intestinal pathogen.</title>
        <authorList>
            <person name="Fresia P."/>
            <person name="Jara R."/>
            <person name="Sierra R."/>
            <person name="Ferres I."/>
            <person name="Greif G."/>
            <person name="Iraola G."/>
            <person name="Collado L."/>
        </authorList>
    </citation>
    <scope>NUCLEOTIDE SEQUENCE [LARGE SCALE GENOMIC DNA]</scope>
    <source>
        <strain evidence="1 2">WBE14</strain>
    </source>
</reference>
<evidence type="ECO:0000313" key="2">
    <source>
        <dbReference type="Proteomes" id="UP000249746"/>
    </source>
</evidence>
<sequence length="313" mass="34269">MNLEGNSISYHNVEAQASGEGKEKESSMYIRATNLAKNNTFSASNYYSTSALNMYGIRGEVEARNNKILLKNVSFNTDRENAGLVIVGGVGQSAWENLLSIEDLSIGKYAKEDYLYIAASAIPNADSNLALSYGNTLYIGGEVDIHKDTLLNAISGSIIRIPAYTTHKDIVTLPAPSLAQLGEKNHLIAGANLKARVINNFEYYSFILNKNLKKNEAILESVETPINLSENGVFNLYAKGNIKGKFTLIKSQNGFTDFNGNALNSRQVEQLLEQISKNKTLVNLKNISSLKGTKAIKARLSLSEDGKEIYAEL</sequence>
<gene>
    <name evidence="1" type="ORF">B6S12_09655</name>
</gene>
<evidence type="ECO:0000313" key="1">
    <source>
        <dbReference type="EMBL" id="PZT47328.1"/>
    </source>
</evidence>
<dbReference type="EMBL" id="NBIU01000043">
    <property type="protein sequence ID" value="PZT47328.1"/>
    <property type="molecule type" value="Genomic_DNA"/>
</dbReference>
<protein>
    <submittedName>
        <fullName evidence="1">Uncharacterized protein</fullName>
    </submittedName>
</protein>
<dbReference type="OrthoDB" id="5313400at2"/>